<accession>A0A2I4EX86</accession>
<protein>
    <submittedName>
        <fullName evidence="2">Uncharacterized protein LOC108993520</fullName>
    </submittedName>
</protein>
<reference evidence="2" key="1">
    <citation type="submission" date="2025-08" db="UniProtKB">
        <authorList>
            <consortium name="RefSeq"/>
        </authorList>
    </citation>
    <scope>IDENTIFICATION</scope>
    <source>
        <tissue evidence="2">Leaves</tissue>
    </source>
</reference>
<name>A0A2I4EX86_JUGRE</name>
<keyword evidence="1" id="KW-1185">Reference proteome</keyword>
<proteinExistence type="predicted"/>
<dbReference type="STRING" id="51240.A0A2I4EX86"/>
<dbReference type="KEGG" id="jre:108993520"/>
<gene>
    <name evidence="2" type="primary">LOC108993520</name>
</gene>
<dbReference type="InterPro" id="IPR052343">
    <property type="entry name" value="Retrotransposon-Effector_Assoc"/>
</dbReference>
<dbReference type="GeneID" id="108993520"/>
<evidence type="ECO:0000313" key="1">
    <source>
        <dbReference type="Proteomes" id="UP000235220"/>
    </source>
</evidence>
<dbReference type="Gramene" id="Jr11_06950_p1">
    <property type="protein sequence ID" value="cds.Jr11_06950_p1"/>
    <property type="gene ID" value="Jr11_06950"/>
</dbReference>
<dbReference type="RefSeq" id="XP_018824014.1">
    <property type="nucleotide sequence ID" value="XM_018968469.1"/>
</dbReference>
<organism evidence="1 2">
    <name type="scientific">Juglans regia</name>
    <name type="common">English walnut</name>
    <dbReference type="NCBI Taxonomy" id="51240"/>
    <lineage>
        <taxon>Eukaryota</taxon>
        <taxon>Viridiplantae</taxon>
        <taxon>Streptophyta</taxon>
        <taxon>Embryophyta</taxon>
        <taxon>Tracheophyta</taxon>
        <taxon>Spermatophyta</taxon>
        <taxon>Magnoliopsida</taxon>
        <taxon>eudicotyledons</taxon>
        <taxon>Gunneridae</taxon>
        <taxon>Pentapetalae</taxon>
        <taxon>rosids</taxon>
        <taxon>fabids</taxon>
        <taxon>Fagales</taxon>
        <taxon>Juglandaceae</taxon>
        <taxon>Juglans</taxon>
    </lineage>
</organism>
<dbReference type="PANTHER" id="PTHR46890:SF48">
    <property type="entry name" value="RNA-DIRECTED DNA POLYMERASE"/>
    <property type="match status" value="1"/>
</dbReference>
<dbReference type="PANTHER" id="PTHR46890">
    <property type="entry name" value="NON-LTR RETROLELEMENT REVERSE TRANSCRIPTASE-LIKE PROTEIN-RELATED"/>
    <property type="match status" value="1"/>
</dbReference>
<evidence type="ECO:0000313" key="2">
    <source>
        <dbReference type="RefSeq" id="XP_018824014.1"/>
    </source>
</evidence>
<dbReference type="AlphaFoldDB" id="A0A2I4EX86"/>
<sequence>MGDKNTRFFHECANQRKRRNNIVSILDGQSVLRENKEGIAAAFRDHFSRSTPVRRHLEEVEEALRMMGALKALGPDGFGACFFQSFWHVVGDNTLANRLKRVMDDFISRCHSAFIPGRLISDNVIEAYEMLHSMKCRHRNRVRSMAVKLDISKAYDKVEWGYLEAVMRKWVLGLDGQAKEKDGCLIFGKANWKEWKKISGILEVYEKASGQSLNKLKKTVLFSLIVGAEVRDGIVKDCGARVQNNYEKYLGLPIMVGRSRYQSFSNVKDRVWKKLSNWKN</sequence>
<dbReference type="Proteomes" id="UP000235220">
    <property type="component" value="Chromosome 11"/>
</dbReference>